<accession>K8F7Y7</accession>
<name>K8F7Y7_9CHLO</name>
<dbReference type="Proteomes" id="UP000198341">
    <property type="component" value="Chromosome 8"/>
</dbReference>
<sequence length="412" mass="47271">MTLLRSSRGSLRWYRCCAFRSSSFTQPSARRGGRKRRRAFFASSSSSFDDDENIIEKYRALPLDNVRLWGTNAKTTTKKKSASVLIHEPTEGQYVSSKAKRNVQNALLESENTCRCLQEYAKTIVYDTECIESKIALTHRAFGRFLRGEIEVIVAEKEKDLEVLFPSRPARPAKPTLVMPFSVPSPKNTPLSSFSAHVLHTVAHIELNAIDLAWDTVARFRGLPREFYLDFARVADDESRHLSWCLQRLEELGHEYGEMDAHDMLWLGCFESREDTLDRMAVVPMAQEARGLDAGPRLREKLVGRGDNRSAAIVERITKEELNHVAVGVHWFREICAREENIERGNEEELGKRFLSAVERCAPDVLKGPFAHEEREKAGMSREWYDLNYKNDPDLRRRLEVMVKMEEANSSE</sequence>
<dbReference type="InterPro" id="IPR009078">
    <property type="entry name" value="Ferritin-like_SF"/>
</dbReference>
<dbReference type="PANTHER" id="PTHR42782:SF4">
    <property type="entry name" value="DUF455 DOMAIN-CONTAINING PROTEIN"/>
    <property type="match status" value="1"/>
</dbReference>
<proteinExistence type="predicted"/>
<dbReference type="SUPFAM" id="SSF47240">
    <property type="entry name" value="Ferritin-like"/>
    <property type="match status" value="1"/>
</dbReference>
<dbReference type="AlphaFoldDB" id="K8F7Y7"/>
<dbReference type="Pfam" id="PF04305">
    <property type="entry name" value="DUF455"/>
    <property type="match status" value="1"/>
</dbReference>
<protein>
    <submittedName>
        <fullName evidence="1">Uncharacterized protein</fullName>
    </submittedName>
</protein>
<dbReference type="eggNOG" id="ENOG502QU9I">
    <property type="taxonomic scope" value="Eukaryota"/>
</dbReference>
<keyword evidence="2" id="KW-1185">Reference proteome</keyword>
<evidence type="ECO:0000313" key="2">
    <source>
        <dbReference type="Proteomes" id="UP000198341"/>
    </source>
</evidence>
<dbReference type="RefSeq" id="XP_007511597.1">
    <property type="nucleotide sequence ID" value="XM_007511535.1"/>
</dbReference>
<organism evidence="1 2">
    <name type="scientific">Bathycoccus prasinos</name>
    <dbReference type="NCBI Taxonomy" id="41875"/>
    <lineage>
        <taxon>Eukaryota</taxon>
        <taxon>Viridiplantae</taxon>
        <taxon>Chlorophyta</taxon>
        <taxon>Mamiellophyceae</taxon>
        <taxon>Mamiellales</taxon>
        <taxon>Bathycoccaceae</taxon>
        <taxon>Bathycoccus</taxon>
    </lineage>
</organism>
<reference evidence="1 2" key="1">
    <citation type="submission" date="2011-10" db="EMBL/GenBank/DDBJ databases">
        <authorList>
            <person name="Genoscope - CEA"/>
        </authorList>
    </citation>
    <scope>NUCLEOTIDE SEQUENCE [LARGE SCALE GENOMIC DNA]</scope>
    <source>
        <strain evidence="1 2">RCC 1105</strain>
    </source>
</reference>
<dbReference type="InterPro" id="IPR007402">
    <property type="entry name" value="DUF455"/>
</dbReference>
<dbReference type="CDD" id="cd00657">
    <property type="entry name" value="Ferritin_like"/>
    <property type="match status" value="1"/>
</dbReference>
<dbReference type="KEGG" id="bpg:Bathy08g02020"/>
<dbReference type="STRING" id="41875.K8F7Y7"/>
<dbReference type="EMBL" id="FO082271">
    <property type="protein sequence ID" value="CCO17718.1"/>
    <property type="molecule type" value="Genomic_DNA"/>
</dbReference>
<gene>
    <name evidence="1" type="ORF">Bathy08g02020</name>
</gene>
<dbReference type="GeneID" id="19014181"/>
<dbReference type="PANTHER" id="PTHR42782">
    <property type="entry name" value="SI:CH73-314G15.3"/>
    <property type="match status" value="1"/>
</dbReference>
<dbReference type="OrthoDB" id="426882at2759"/>
<evidence type="ECO:0000313" key="1">
    <source>
        <dbReference type="EMBL" id="CCO17718.1"/>
    </source>
</evidence>